<dbReference type="Proteomes" id="UP001165121">
    <property type="component" value="Unassembled WGS sequence"/>
</dbReference>
<evidence type="ECO:0000313" key="2">
    <source>
        <dbReference type="EMBL" id="GMF44456.1"/>
    </source>
</evidence>
<protein>
    <submittedName>
        <fullName evidence="2">Unnamed protein product</fullName>
    </submittedName>
</protein>
<comment type="caution">
    <text evidence="2">The sequence shown here is derived from an EMBL/GenBank/DDBJ whole genome shotgun (WGS) entry which is preliminary data.</text>
</comment>
<dbReference type="AlphaFoldDB" id="A0A9W6XS28"/>
<gene>
    <name evidence="2" type="ORF">Pfra01_001548700</name>
</gene>
<dbReference type="EMBL" id="BSXT01001677">
    <property type="protein sequence ID" value="GMF44456.1"/>
    <property type="molecule type" value="Genomic_DNA"/>
</dbReference>
<keyword evidence="3" id="KW-1185">Reference proteome</keyword>
<organism evidence="2 3">
    <name type="scientific">Phytophthora fragariaefolia</name>
    <dbReference type="NCBI Taxonomy" id="1490495"/>
    <lineage>
        <taxon>Eukaryota</taxon>
        <taxon>Sar</taxon>
        <taxon>Stramenopiles</taxon>
        <taxon>Oomycota</taxon>
        <taxon>Peronosporomycetes</taxon>
        <taxon>Peronosporales</taxon>
        <taxon>Peronosporaceae</taxon>
        <taxon>Phytophthora</taxon>
    </lineage>
</organism>
<evidence type="ECO:0000313" key="3">
    <source>
        <dbReference type="Proteomes" id="UP001165121"/>
    </source>
</evidence>
<proteinExistence type="predicted"/>
<sequence>MKKMHLLGARNTSAWLLCQQQERACKSREDHVDLFWASVQEREGASTTGTSENIANRKQQPRISHSQFLGCPECPPDMLLTKCVYRHIEAKCGVIELDDTESSSDIDRSTTVTTSTSDRDRASSERAAAPRNAEAEPVELTSVVAKTSSSSGEATRPASSGTEVHCFTTLS</sequence>
<accession>A0A9W6XS28</accession>
<name>A0A9W6XS28_9STRA</name>
<evidence type="ECO:0000256" key="1">
    <source>
        <dbReference type="SAM" id="MobiDB-lite"/>
    </source>
</evidence>
<feature type="region of interest" description="Disordered" evidence="1">
    <location>
        <begin position="103"/>
        <end position="171"/>
    </location>
</feature>
<reference evidence="2" key="1">
    <citation type="submission" date="2023-04" db="EMBL/GenBank/DDBJ databases">
        <title>Phytophthora fragariaefolia NBRC 109709.</title>
        <authorList>
            <person name="Ichikawa N."/>
            <person name="Sato H."/>
            <person name="Tonouchi N."/>
        </authorList>
    </citation>
    <scope>NUCLEOTIDE SEQUENCE</scope>
    <source>
        <strain evidence="2">NBRC 109709</strain>
    </source>
</reference>
<feature type="compositionally biased region" description="Polar residues" evidence="1">
    <location>
        <begin position="144"/>
        <end position="171"/>
    </location>
</feature>